<keyword evidence="3" id="KW-1185">Reference proteome</keyword>
<gene>
    <name evidence="2" type="ORF">TsFJ059_002920</name>
</gene>
<feature type="chain" id="PRO_5040457849" evidence="1">
    <location>
        <begin position="19"/>
        <end position="89"/>
    </location>
</feature>
<dbReference type="EMBL" id="JAIMJC010000003">
    <property type="protein sequence ID" value="KAH0528006.1"/>
    <property type="molecule type" value="Genomic_DNA"/>
</dbReference>
<organism evidence="2 3">
    <name type="scientific">Trichoderma semiorbis</name>
    <dbReference type="NCBI Taxonomy" id="1491008"/>
    <lineage>
        <taxon>Eukaryota</taxon>
        <taxon>Fungi</taxon>
        <taxon>Dikarya</taxon>
        <taxon>Ascomycota</taxon>
        <taxon>Pezizomycotina</taxon>
        <taxon>Sordariomycetes</taxon>
        <taxon>Hypocreomycetidae</taxon>
        <taxon>Hypocreales</taxon>
        <taxon>Hypocreaceae</taxon>
        <taxon>Trichoderma</taxon>
    </lineage>
</organism>
<dbReference type="Proteomes" id="UP000826573">
    <property type="component" value="Unassembled WGS sequence"/>
</dbReference>
<evidence type="ECO:0000256" key="1">
    <source>
        <dbReference type="SAM" id="SignalP"/>
    </source>
</evidence>
<accession>A0A9P8KVH1</accession>
<protein>
    <submittedName>
        <fullName evidence="2">Uncharacterized protein</fullName>
    </submittedName>
</protein>
<evidence type="ECO:0000313" key="3">
    <source>
        <dbReference type="Proteomes" id="UP000826573"/>
    </source>
</evidence>
<proteinExistence type="predicted"/>
<dbReference type="AlphaFoldDB" id="A0A9P8KVH1"/>
<feature type="signal peptide" evidence="1">
    <location>
        <begin position="1"/>
        <end position="18"/>
    </location>
</feature>
<comment type="caution">
    <text evidence="2">The sequence shown here is derived from an EMBL/GenBank/DDBJ whole genome shotgun (WGS) entry which is preliminary data.</text>
</comment>
<evidence type="ECO:0000313" key="2">
    <source>
        <dbReference type="EMBL" id="KAH0528006.1"/>
    </source>
</evidence>
<reference evidence="2 3" key="1">
    <citation type="submission" date="2021-08" db="EMBL/GenBank/DDBJ databases">
        <title>The highly contiguous genome resource for Trichoderma semiorbis FJ059, a fungal antagonistic to plant pathogens.</title>
        <authorList>
            <person name="Liu T."/>
        </authorList>
    </citation>
    <scope>NUCLEOTIDE SEQUENCE [LARGE SCALE GENOMIC DNA]</scope>
    <source>
        <strain evidence="2 3">FJ059</strain>
    </source>
</reference>
<name>A0A9P8KVH1_9HYPO</name>
<keyword evidence="1" id="KW-0732">Signal</keyword>
<sequence length="89" mass="9815">MKFSSSLVVLSLSALSLAAPTPTECSAVTAADGTVTKRCNIPWTKNYGEYDEKRDLEERTECSAVTEADGTVTKRCNIPWTKNYGEYDQ</sequence>